<reference evidence="8" key="2">
    <citation type="submission" date="2021-03" db="UniProtKB">
        <authorList>
            <consortium name="EnsemblPlants"/>
        </authorList>
    </citation>
    <scope>IDENTIFICATION</scope>
</reference>
<organism evidence="8 9">
    <name type="scientific">Chenopodium quinoa</name>
    <name type="common">Quinoa</name>
    <dbReference type="NCBI Taxonomy" id="63459"/>
    <lineage>
        <taxon>Eukaryota</taxon>
        <taxon>Viridiplantae</taxon>
        <taxon>Streptophyta</taxon>
        <taxon>Embryophyta</taxon>
        <taxon>Tracheophyta</taxon>
        <taxon>Spermatophyta</taxon>
        <taxon>Magnoliopsida</taxon>
        <taxon>eudicotyledons</taxon>
        <taxon>Gunneridae</taxon>
        <taxon>Pentapetalae</taxon>
        <taxon>Caryophyllales</taxon>
        <taxon>Chenopodiaceae</taxon>
        <taxon>Chenopodioideae</taxon>
        <taxon>Atripliceae</taxon>
        <taxon>Chenopodium</taxon>
    </lineage>
</organism>
<comment type="cofactor">
    <cofactor evidence="1">
        <name>pyridoxal 5'-phosphate</name>
        <dbReference type="ChEBI" id="CHEBI:597326"/>
    </cofactor>
</comment>
<evidence type="ECO:0000313" key="9">
    <source>
        <dbReference type="Proteomes" id="UP000596660"/>
    </source>
</evidence>
<feature type="domain" description="Orn/Lys/Arg decarboxylases family 1 pyridoxal-P attachment site" evidence="6">
    <location>
        <begin position="16"/>
        <end position="311"/>
    </location>
</feature>
<proteinExistence type="inferred from homology"/>
<dbReference type="InterPro" id="IPR015424">
    <property type="entry name" value="PyrdxlP-dep_Trfase"/>
</dbReference>
<dbReference type="InterPro" id="IPR015421">
    <property type="entry name" value="PyrdxlP-dep_Trfase_major"/>
</dbReference>
<evidence type="ECO:0000256" key="4">
    <source>
        <dbReference type="ARBA" id="ARBA00022898"/>
    </source>
</evidence>
<keyword evidence="5" id="KW-0456">Lyase</keyword>
<dbReference type="PANTHER" id="PTHR43277">
    <property type="entry name" value="ARGININE DECARBOXYLASE"/>
    <property type="match status" value="1"/>
</dbReference>
<dbReference type="InterPro" id="IPR036633">
    <property type="entry name" value="Prn/Lys/Arg_de-COase_C_sf"/>
</dbReference>
<evidence type="ECO:0000256" key="2">
    <source>
        <dbReference type="ARBA" id="ARBA00010671"/>
    </source>
</evidence>
<keyword evidence="9" id="KW-1185">Reference proteome</keyword>
<dbReference type="PANTHER" id="PTHR43277:SF4">
    <property type="entry name" value="ARGININE DECARBOXYLASE"/>
    <property type="match status" value="1"/>
</dbReference>
<dbReference type="Pfam" id="PF01276">
    <property type="entry name" value="OKR_DC_1"/>
    <property type="match status" value="1"/>
</dbReference>
<dbReference type="Gramene" id="AUR62028000-RA">
    <property type="protein sequence ID" value="AUR62028000-RA:cds"/>
    <property type="gene ID" value="AUR62028000"/>
</dbReference>
<evidence type="ECO:0008006" key="10">
    <source>
        <dbReference type="Google" id="ProtNLM"/>
    </source>
</evidence>
<evidence type="ECO:0000259" key="6">
    <source>
        <dbReference type="Pfam" id="PF01276"/>
    </source>
</evidence>
<dbReference type="InterPro" id="IPR052357">
    <property type="entry name" value="Orn_Lys_Arg_decarboxylase-I"/>
</dbReference>
<dbReference type="InterPro" id="IPR000310">
    <property type="entry name" value="Orn/Lys/Arg_deCO2ase_major_dom"/>
</dbReference>
<feature type="domain" description="Orn/Lys/Arg decarboxylase C-terminal" evidence="7">
    <location>
        <begin position="417"/>
        <end position="474"/>
    </location>
</feature>
<dbReference type="AlphaFoldDB" id="A0A803MEV7"/>
<evidence type="ECO:0000256" key="5">
    <source>
        <dbReference type="ARBA" id="ARBA00023239"/>
    </source>
</evidence>
<dbReference type="GO" id="GO:0016831">
    <property type="term" value="F:carboxy-lyase activity"/>
    <property type="evidence" value="ECO:0007669"/>
    <property type="project" value="UniProtKB-KW"/>
</dbReference>
<dbReference type="Pfam" id="PF03711">
    <property type="entry name" value="OKR_DC_1_C"/>
    <property type="match status" value="1"/>
</dbReference>
<dbReference type="Gene3D" id="3.90.100.10">
    <property type="entry name" value="Orn/Lys/Arg decarboxylase, C-terminal domain"/>
    <property type="match status" value="1"/>
</dbReference>
<keyword evidence="3" id="KW-0210">Decarboxylase</keyword>
<keyword evidence="4" id="KW-0663">Pyridoxal phosphate</keyword>
<sequence>YYRVKDSKWEKSPPLLVNALKAAAEQQNVATFHFPGHNRGQAAPLSLIQLIGDRPFLHDLPELDNLSTPKGPILEAQNQAAEVFGASKTWFLVGGTTCGIHAAIMGTCSPGDALILPRNSHISATSAMVLSGLVPKYIFPEYDFDWDLPTTVSPSQVKKAIEELESEGLNPGAVFITSPTYHGICSNLKEISTLCHIHSIPLIVDEAHGAHFGFHPSLPLPALQQGADVVVQSTHKVLLSLTQSSMLHVSRNSIIDQDKISKCLQTLQTTSPNSLLLASLDATTAQLKENPSTIFDNAINLAIEAKHTIKQIPGFVVLDYPFIDPLRVTIGVFNLGFTGYEIDDFLYKEQRVLSELPGSRFITFPFAPGTCKEHVDRLILGFKSFILSPTFIQRHHQRSHTLSHSIINRVNLEQWSDVKIKLTPRDAFFAKKRYVGIKDVVGKICGESICPFPPGVPIITPGEVISERVVQILQQYKADSTTLVGASDPLLSSMLICDV</sequence>
<reference evidence="8" key="1">
    <citation type="journal article" date="2017" name="Nature">
        <title>The genome of Chenopodium quinoa.</title>
        <authorList>
            <person name="Jarvis D.E."/>
            <person name="Ho Y.S."/>
            <person name="Lightfoot D.J."/>
            <person name="Schmoeckel S.M."/>
            <person name="Li B."/>
            <person name="Borm T.J.A."/>
            <person name="Ohyanagi H."/>
            <person name="Mineta K."/>
            <person name="Michell C.T."/>
            <person name="Saber N."/>
            <person name="Kharbatia N.M."/>
            <person name="Rupper R.R."/>
            <person name="Sharp A.R."/>
            <person name="Dally N."/>
            <person name="Boughton B.A."/>
            <person name="Woo Y.H."/>
            <person name="Gao G."/>
            <person name="Schijlen E.G.W.M."/>
            <person name="Guo X."/>
            <person name="Momin A.A."/>
            <person name="Negrao S."/>
            <person name="Al-Babili S."/>
            <person name="Gehring C."/>
            <person name="Roessner U."/>
            <person name="Jung C."/>
            <person name="Murphy K."/>
            <person name="Arold S.T."/>
            <person name="Gojobori T."/>
            <person name="van der Linden C.G."/>
            <person name="van Loo E.N."/>
            <person name="Jellen E.N."/>
            <person name="Maughan P.J."/>
            <person name="Tester M."/>
        </authorList>
    </citation>
    <scope>NUCLEOTIDE SEQUENCE [LARGE SCALE GENOMIC DNA]</scope>
    <source>
        <strain evidence="8">cv. PI 614886</strain>
    </source>
</reference>
<dbReference type="OMA" id="HKSVFHA"/>
<name>A0A803MEV7_CHEQI</name>
<dbReference type="EnsemblPlants" id="AUR62028000-RA">
    <property type="protein sequence ID" value="AUR62028000-RA:cds"/>
    <property type="gene ID" value="AUR62028000"/>
</dbReference>
<evidence type="ECO:0000256" key="1">
    <source>
        <dbReference type="ARBA" id="ARBA00001933"/>
    </source>
</evidence>
<dbReference type="SUPFAM" id="SSF53383">
    <property type="entry name" value="PLP-dependent transferases"/>
    <property type="match status" value="1"/>
</dbReference>
<dbReference type="Proteomes" id="UP000596660">
    <property type="component" value="Unplaced"/>
</dbReference>
<evidence type="ECO:0000256" key="3">
    <source>
        <dbReference type="ARBA" id="ARBA00022793"/>
    </source>
</evidence>
<dbReference type="Gene3D" id="3.40.640.10">
    <property type="entry name" value="Type I PLP-dependent aspartate aminotransferase-like (Major domain)"/>
    <property type="match status" value="1"/>
</dbReference>
<accession>A0A803MEV7</accession>
<dbReference type="InterPro" id="IPR008286">
    <property type="entry name" value="Prn/Lys/Arg_de-COase_C"/>
</dbReference>
<dbReference type="SUPFAM" id="SSF55904">
    <property type="entry name" value="Ornithine decarboxylase C-terminal domain"/>
    <property type="match status" value="1"/>
</dbReference>
<comment type="similarity">
    <text evidence="2">Belongs to the Orn/Lys/Arg decarboxylase class-I family.</text>
</comment>
<evidence type="ECO:0000313" key="8">
    <source>
        <dbReference type="EnsemblPlants" id="AUR62028000-RA:cds"/>
    </source>
</evidence>
<evidence type="ECO:0000259" key="7">
    <source>
        <dbReference type="Pfam" id="PF03711"/>
    </source>
</evidence>
<protein>
    <recommendedName>
        <fullName evidence="10">Arginine decarboxylase</fullName>
    </recommendedName>
</protein>